<accession>A0A5C3N3N9</accession>
<dbReference type="SUPFAM" id="SSF54236">
    <property type="entry name" value="Ubiquitin-like"/>
    <property type="match status" value="2"/>
</dbReference>
<feature type="compositionally biased region" description="Basic residues" evidence="1">
    <location>
        <begin position="1"/>
        <end position="11"/>
    </location>
</feature>
<feature type="region of interest" description="Disordered" evidence="1">
    <location>
        <begin position="1"/>
        <end position="168"/>
    </location>
</feature>
<dbReference type="STRING" id="5364.A0A5C3N3N9"/>
<dbReference type="AlphaFoldDB" id="A0A5C3N3N9"/>
<reference evidence="2 3" key="1">
    <citation type="journal article" date="2019" name="Nat. Ecol. Evol.">
        <title>Megaphylogeny resolves global patterns of mushroom evolution.</title>
        <authorList>
            <person name="Varga T."/>
            <person name="Krizsan K."/>
            <person name="Foldi C."/>
            <person name="Dima B."/>
            <person name="Sanchez-Garcia M."/>
            <person name="Sanchez-Ramirez S."/>
            <person name="Szollosi G.J."/>
            <person name="Szarkandi J.G."/>
            <person name="Papp V."/>
            <person name="Albert L."/>
            <person name="Andreopoulos W."/>
            <person name="Angelini C."/>
            <person name="Antonin V."/>
            <person name="Barry K.W."/>
            <person name="Bougher N.L."/>
            <person name="Buchanan P."/>
            <person name="Buyck B."/>
            <person name="Bense V."/>
            <person name="Catcheside P."/>
            <person name="Chovatia M."/>
            <person name="Cooper J."/>
            <person name="Damon W."/>
            <person name="Desjardin D."/>
            <person name="Finy P."/>
            <person name="Geml J."/>
            <person name="Haridas S."/>
            <person name="Hughes K."/>
            <person name="Justo A."/>
            <person name="Karasinski D."/>
            <person name="Kautmanova I."/>
            <person name="Kiss B."/>
            <person name="Kocsube S."/>
            <person name="Kotiranta H."/>
            <person name="LaButti K.M."/>
            <person name="Lechner B.E."/>
            <person name="Liimatainen K."/>
            <person name="Lipzen A."/>
            <person name="Lukacs Z."/>
            <person name="Mihaltcheva S."/>
            <person name="Morgado L.N."/>
            <person name="Niskanen T."/>
            <person name="Noordeloos M.E."/>
            <person name="Ohm R.A."/>
            <person name="Ortiz-Santana B."/>
            <person name="Ovrebo C."/>
            <person name="Racz N."/>
            <person name="Riley R."/>
            <person name="Savchenko A."/>
            <person name="Shiryaev A."/>
            <person name="Soop K."/>
            <person name="Spirin V."/>
            <person name="Szebenyi C."/>
            <person name="Tomsovsky M."/>
            <person name="Tulloss R.E."/>
            <person name="Uehling J."/>
            <person name="Grigoriev I.V."/>
            <person name="Vagvolgyi C."/>
            <person name="Papp T."/>
            <person name="Martin F.M."/>
            <person name="Miettinen O."/>
            <person name="Hibbett D.S."/>
            <person name="Nagy L.G."/>
        </authorList>
    </citation>
    <scope>NUCLEOTIDE SEQUENCE [LARGE SCALE GENOMIC DNA]</scope>
    <source>
        <strain evidence="2 3">OMC1185</strain>
    </source>
</reference>
<dbReference type="Proteomes" id="UP000305948">
    <property type="component" value="Unassembled WGS sequence"/>
</dbReference>
<organism evidence="2 3">
    <name type="scientific">Heliocybe sulcata</name>
    <dbReference type="NCBI Taxonomy" id="5364"/>
    <lineage>
        <taxon>Eukaryota</taxon>
        <taxon>Fungi</taxon>
        <taxon>Dikarya</taxon>
        <taxon>Basidiomycota</taxon>
        <taxon>Agaricomycotina</taxon>
        <taxon>Agaricomycetes</taxon>
        <taxon>Gloeophyllales</taxon>
        <taxon>Gloeophyllaceae</taxon>
        <taxon>Heliocybe</taxon>
    </lineage>
</organism>
<feature type="compositionally biased region" description="Basic residues" evidence="1">
    <location>
        <begin position="95"/>
        <end position="106"/>
    </location>
</feature>
<feature type="region of interest" description="Disordered" evidence="1">
    <location>
        <begin position="352"/>
        <end position="372"/>
    </location>
</feature>
<dbReference type="CDD" id="cd01763">
    <property type="entry name" value="Ubl_SUMO_like"/>
    <property type="match status" value="1"/>
</dbReference>
<keyword evidence="3" id="KW-1185">Reference proteome</keyword>
<dbReference type="OrthoDB" id="3365399at2759"/>
<evidence type="ECO:0000256" key="1">
    <source>
        <dbReference type="SAM" id="MobiDB-lite"/>
    </source>
</evidence>
<feature type="compositionally biased region" description="Low complexity" evidence="1">
    <location>
        <begin position="354"/>
        <end position="369"/>
    </location>
</feature>
<name>A0A5C3N3N9_9AGAM</name>
<sequence length="463" mass="51074">MSARPRPRPRARVASSSSNAGPSGSTDTNANPQPKSFTTTVDDEDALFMKNRTQGGWKKLEQLIKEKERHSTPATDEQSSGAETEDWDAGEQSPRRSRKKKTKKNGKSLPAWARKKIIHLLSSDDDDEEDALQTIDNVSPRRRAEQQAQKRQKRSRSRSITPPPPLSYMQIQNARNLVRQALEIDEARPESPPPFEDEGDSTATIVLNPELLQIAKEVRTQTSSFVRDPSLDPELGGGPETVIISVKWQPHPEDESGRSQLWKFKVKRHDTFKTLFEETADEAGILVENLIVTHDGNRLYAVSTPHVIGIWAEAELVACDKTAYEYMRTHRHQSAPAPTDDNEHWLPRARSQTAGLGSDAESESGAESQGDSDDKFKLVLRSAITSKGITLTVRPTTTCAAIVKAFLKSAGLADKYPEGKSTKGRKKGGDGPRLVVDGDKMDPTSPISEADLEDGDQVEVVGL</sequence>
<dbReference type="InterPro" id="IPR029071">
    <property type="entry name" value="Ubiquitin-like_domsf"/>
</dbReference>
<feature type="region of interest" description="Disordered" evidence="1">
    <location>
        <begin position="414"/>
        <end position="463"/>
    </location>
</feature>
<dbReference type="CDD" id="cd17080">
    <property type="entry name" value="Ubl_SLD2_Esc2_like"/>
    <property type="match status" value="1"/>
</dbReference>
<dbReference type="Gene3D" id="3.10.20.90">
    <property type="entry name" value="Phosphatidylinositol 3-kinase Catalytic Subunit, Chain A, domain 1"/>
    <property type="match status" value="2"/>
</dbReference>
<feature type="compositionally biased region" description="Polar residues" evidence="1">
    <location>
        <begin position="72"/>
        <end position="82"/>
    </location>
</feature>
<dbReference type="EMBL" id="ML213509">
    <property type="protein sequence ID" value="TFK52234.1"/>
    <property type="molecule type" value="Genomic_DNA"/>
</dbReference>
<evidence type="ECO:0000313" key="3">
    <source>
        <dbReference type="Proteomes" id="UP000305948"/>
    </source>
</evidence>
<evidence type="ECO:0000313" key="2">
    <source>
        <dbReference type="EMBL" id="TFK52234.1"/>
    </source>
</evidence>
<feature type="compositionally biased region" description="Basic and acidic residues" evidence="1">
    <location>
        <begin position="58"/>
        <end position="71"/>
    </location>
</feature>
<protein>
    <submittedName>
        <fullName evidence="2">Uncharacterized protein</fullName>
    </submittedName>
</protein>
<feature type="compositionally biased region" description="Low complexity" evidence="1">
    <location>
        <begin position="12"/>
        <end position="25"/>
    </location>
</feature>
<feature type="compositionally biased region" description="Polar residues" evidence="1">
    <location>
        <begin position="26"/>
        <end position="40"/>
    </location>
</feature>
<proteinExistence type="predicted"/>
<gene>
    <name evidence="2" type="ORF">OE88DRAFT_1657374</name>
</gene>